<dbReference type="PROSITE" id="PS50850">
    <property type="entry name" value="MFS"/>
    <property type="match status" value="1"/>
</dbReference>
<keyword evidence="8" id="KW-1185">Reference proteome</keyword>
<feature type="domain" description="Major facilitator superfamily (MFS) profile" evidence="6">
    <location>
        <begin position="12"/>
        <end position="504"/>
    </location>
</feature>
<name>A0ABW8AHN3_9ACTN</name>
<comment type="subcellular location">
    <subcellularLocation>
        <location evidence="1">Cell membrane</location>
        <topology evidence="1">Multi-pass membrane protein</topology>
    </subcellularLocation>
</comment>
<proteinExistence type="predicted"/>
<evidence type="ECO:0000256" key="4">
    <source>
        <dbReference type="ARBA" id="ARBA00023136"/>
    </source>
</evidence>
<feature type="transmembrane region" description="Helical" evidence="5">
    <location>
        <begin position="480"/>
        <end position="500"/>
    </location>
</feature>
<keyword evidence="3 5" id="KW-1133">Transmembrane helix</keyword>
<dbReference type="SUPFAM" id="SSF103473">
    <property type="entry name" value="MFS general substrate transporter"/>
    <property type="match status" value="1"/>
</dbReference>
<keyword evidence="2 5" id="KW-0812">Transmembrane</keyword>
<reference evidence="7 8" key="1">
    <citation type="submission" date="2024-10" db="EMBL/GenBank/DDBJ databases">
        <title>The Natural Products Discovery Center: Release of the First 8490 Sequenced Strains for Exploring Actinobacteria Biosynthetic Diversity.</title>
        <authorList>
            <person name="Kalkreuter E."/>
            <person name="Kautsar S.A."/>
            <person name="Yang D."/>
            <person name="Bader C.D."/>
            <person name="Teijaro C.N."/>
            <person name="Fluegel L."/>
            <person name="Davis C.M."/>
            <person name="Simpson J.R."/>
            <person name="Lauterbach L."/>
            <person name="Steele A.D."/>
            <person name="Gui C."/>
            <person name="Meng S."/>
            <person name="Li G."/>
            <person name="Viehrig K."/>
            <person name="Ye F."/>
            <person name="Su P."/>
            <person name="Kiefer A.F."/>
            <person name="Nichols A."/>
            <person name="Cepeda A.J."/>
            <person name="Yan W."/>
            <person name="Fan B."/>
            <person name="Jiang Y."/>
            <person name="Adhikari A."/>
            <person name="Zheng C.-J."/>
            <person name="Schuster L."/>
            <person name="Cowan T.M."/>
            <person name="Smanski M.J."/>
            <person name="Chevrette M.G."/>
            <person name="De Carvalho L.P.S."/>
            <person name="Shen B."/>
        </authorList>
    </citation>
    <scope>NUCLEOTIDE SEQUENCE [LARGE SCALE GENOMIC DNA]</scope>
    <source>
        <strain evidence="7 8">NPDC049639</strain>
    </source>
</reference>
<feature type="transmembrane region" description="Helical" evidence="5">
    <location>
        <begin position="199"/>
        <end position="217"/>
    </location>
</feature>
<dbReference type="PANTHER" id="PTHR42718:SF42">
    <property type="entry name" value="EXPORT PROTEIN"/>
    <property type="match status" value="1"/>
</dbReference>
<feature type="transmembrane region" description="Helical" evidence="5">
    <location>
        <begin position="223"/>
        <end position="245"/>
    </location>
</feature>
<feature type="transmembrane region" description="Helical" evidence="5">
    <location>
        <begin position="305"/>
        <end position="326"/>
    </location>
</feature>
<evidence type="ECO:0000313" key="8">
    <source>
        <dbReference type="Proteomes" id="UP001612915"/>
    </source>
</evidence>
<feature type="transmembrane region" description="Helical" evidence="5">
    <location>
        <begin position="136"/>
        <end position="157"/>
    </location>
</feature>
<evidence type="ECO:0000256" key="2">
    <source>
        <dbReference type="ARBA" id="ARBA00022692"/>
    </source>
</evidence>
<dbReference type="Proteomes" id="UP001612915">
    <property type="component" value="Unassembled WGS sequence"/>
</dbReference>
<sequence length="523" mass="53587">MDTTPNPARWWALAALVMSTLAVGLDATVLSVALPTLATDLHASTSQLQWFVDSYNLVLAAVLLPVGLLGDRFGHKRFLLGALVLFGVASALCAYSGSAEVLITGRVLLALGAAALMTLPAAILPRLFGEAERSRALTAWMTAMFASFPLGPIVGGLLLDHFWWGSVFLINVPVVVVAVTAVASLVPESRSPQPVRLDVGGLTLFAGALLALTFGLIEGGERGWSDGVVLAALVGFPLLLAGFALRQRVQLRRLVAGQSPLIDLSIFRLPGFAWGTALGVISTFAMFGMLFATPQYFQNVLGHDALGTGVRLLPMIGGLLVGGRLGRTLAERFGAKIVAAKGFSLMAVAMVIAATTDLDDGYGLAATWLAVFGLGLGFGLPTAMDAALGGIPKDRSGLGSGLLMSLRNVGGAIGVAVLGAVLNAGYRGAVDGDLARLGLDGPARAAVQDGPATGLAVARATGSPELVDAVRSAFVHGSDAMYLVCAAVALLGAVIAVALLPARTTTPEATPAETESAHDVVPA</sequence>
<feature type="transmembrane region" description="Helical" evidence="5">
    <location>
        <begin position="405"/>
        <end position="426"/>
    </location>
</feature>
<gene>
    <name evidence="7" type="ORF">ACIB24_02170</name>
</gene>
<dbReference type="PANTHER" id="PTHR42718">
    <property type="entry name" value="MAJOR FACILITATOR SUPERFAMILY MULTIDRUG TRANSPORTER MFSC"/>
    <property type="match status" value="1"/>
</dbReference>
<dbReference type="Gene3D" id="1.20.1250.20">
    <property type="entry name" value="MFS general substrate transporter like domains"/>
    <property type="match status" value="1"/>
</dbReference>
<dbReference type="Pfam" id="PF07690">
    <property type="entry name" value="MFS_1"/>
    <property type="match status" value="1"/>
</dbReference>
<feature type="transmembrane region" description="Helical" evidence="5">
    <location>
        <begin position="54"/>
        <end position="71"/>
    </location>
</feature>
<dbReference type="CDD" id="cd17321">
    <property type="entry name" value="MFS_MMR_MDR_like"/>
    <property type="match status" value="1"/>
</dbReference>
<evidence type="ECO:0000259" key="6">
    <source>
        <dbReference type="PROSITE" id="PS50850"/>
    </source>
</evidence>
<feature type="transmembrane region" description="Helical" evidence="5">
    <location>
        <begin position="266"/>
        <end position="293"/>
    </location>
</feature>
<dbReference type="InterPro" id="IPR011701">
    <property type="entry name" value="MFS"/>
</dbReference>
<evidence type="ECO:0000256" key="1">
    <source>
        <dbReference type="ARBA" id="ARBA00004651"/>
    </source>
</evidence>
<evidence type="ECO:0000256" key="3">
    <source>
        <dbReference type="ARBA" id="ARBA00022989"/>
    </source>
</evidence>
<keyword evidence="4 5" id="KW-0472">Membrane</keyword>
<dbReference type="Gene3D" id="1.20.1720.10">
    <property type="entry name" value="Multidrug resistance protein D"/>
    <property type="match status" value="1"/>
</dbReference>
<feature type="transmembrane region" description="Helical" evidence="5">
    <location>
        <begin position="163"/>
        <end position="187"/>
    </location>
</feature>
<evidence type="ECO:0000256" key="5">
    <source>
        <dbReference type="SAM" id="Phobius"/>
    </source>
</evidence>
<dbReference type="EMBL" id="JBITLV010000001">
    <property type="protein sequence ID" value="MFI7585864.1"/>
    <property type="molecule type" value="Genomic_DNA"/>
</dbReference>
<feature type="transmembrane region" description="Helical" evidence="5">
    <location>
        <begin position="78"/>
        <end position="97"/>
    </location>
</feature>
<feature type="transmembrane region" description="Helical" evidence="5">
    <location>
        <begin position="338"/>
        <end position="356"/>
    </location>
</feature>
<dbReference type="InterPro" id="IPR036259">
    <property type="entry name" value="MFS_trans_sf"/>
</dbReference>
<feature type="transmembrane region" description="Helical" evidence="5">
    <location>
        <begin position="362"/>
        <end position="384"/>
    </location>
</feature>
<organism evidence="7 8">
    <name type="scientific">Spongisporangium articulatum</name>
    <dbReference type="NCBI Taxonomy" id="3362603"/>
    <lineage>
        <taxon>Bacteria</taxon>
        <taxon>Bacillati</taxon>
        <taxon>Actinomycetota</taxon>
        <taxon>Actinomycetes</taxon>
        <taxon>Kineosporiales</taxon>
        <taxon>Kineosporiaceae</taxon>
        <taxon>Spongisporangium</taxon>
    </lineage>
</organism>
<protein>
    <submittedName>
        <fullName evidence="7">MFS transporter</fullName>
    </submittedName>
</protein>
<feature type="transmembrane region" description="Helical" evidence="5">
    <location>
        <begin position="12"/>
        <end position="34"/>
    </location>
</feature>
<evidence type="ECO:0000313" key="7">
    <source>
        <dbReference type="EMBL" id="MFI7585864.1"/>
    </source>
</evidence>
<dbReference type="RefSeq" id="WP_398274485.1">
    <property type="nucleotide sequence ID" value="NZ_JBITLV010000001.1"/>
</dbReference>
<dbReference type="InterPro" id="IPR020846">
    <property type="entry name" value="MFS_dom"/>
</dbReference>
<comment type="caution">
    <text evidence="7">The sequence shown here is derived from an EMBL/GenBank/DDBJ whole genome shotgun (WGS) entry which is preliminary data.</text>
</comment>
<accession>A0ABW8AHN3</accession>
<feature type="transmembrane region" description="Helical" evidence="5">
    <location>
        <begin position="103"/>
        <end position="124"/>
    </location>
</feature>